<dbReference type="HOGENOM" id="CLU_2127636_0_0_1"/>
<evidence type="ECO:0000256" key="1">
    <source>
        <dbReference type="ARBA" id="ARBA00022723"/>
    </source>
</evidence>
<evidence type="ECO:0000256" key="2">
    <source>
        <dbReference type="ARBA" id="ARBA00022771"/>
    </source>
</evidence>
<reference evidence="7" key="1">
    <citation type="journal article" date="2013" name="Nature">
        <title>Pan genome of the phytoplankton Emiliania underpins its global distribution.</title>
        <authorList>
            <person name="Read B.A."/>
            <person name="Kegel J."/>
            <person name="Klute M.J."/>
            <person name="Kuo A."/>
            <person name="Lefebvre S.C."/>
            <person name="Maumus F."/>
            <person name="Mayer C."/>
            <person name="Miller J."/>
            <person name="Monier A."/>
            <person name="Salamov A."/>
            <person name="Young J."/>
            <person name="Aguilar M."/>
            <person name="Claverie J.M."/>
            <person name="Frickenhaus S."/>
            <person name="Gonzalez K."/>
            <person name="Herman E.K."/>
            <person name="Lin Y.C."/>
            <person name="Napier J."/>
            <person name="Ogata H."/>
            <person name="Sarno A.F."/>
            <person name="Shmutz J."/>
            <person name="Schroeder D."/>
            <person name="de Vargas C."/>
            <person name="Verret F."/>
            <person name="von Dassow P."/>
            <person name="Valentin K."/>
            <person name="Van de Peer Y."/>
            <person name="Wheeler G."/>
            <person name="Dacks J.B."/>
            <person name="Delwiche C.F."/>
            <person name="Dyhrman S.T."/>
            <person name="Glockner G."/>
            <person name="John U."/>
            <person name="Richards T."/>
            <person name="Worden A.Z."/>
            <person name="Zhang X."/>
            <person name="Grigoriev I.V."/>
            <person name="Allen A.E."/>
            <person name="Bidle K."/>
            <person name="Borodovsky M."/>
            <person name="Bowler C."/>
            <person name="Brownlee C."/>
            <person name="Cock J.M."/>
            <person name="Elias M."/>
            <person name="Gladyshev V.N."/>
            <person name="Groth M."/>
            <person name="Guda C."/>
            <person name="Hadaegh A."/>
            <person name="Iglesias-Rodriguez M.D."/>
            <person name="Jenkins J."/>
            <person name="Jones B.M."/>
            <person name="Lawson T."/>
            <person name="Leese F."/>
            <person name="Lindquist E."/>
            <person name="Lobanov A."/>
            <person name="Lomsadze A."/>
            <person name="Malik S.B."/>
            <person name="Marsh M.E."/>
            <person name="Mackinder L."/>
            <person name="Mock T."/>
            <person name="Mueller-Roeber B."/>
            <person name="Pagarete A."/>
            <person name="Parker M."/>
            <person name="Probert I."/>
            <person name="Quesneville H."/>
            <person name="Raines C."/>
            <person name="Rensing S.A."/>
            <person name="Riano-Pachon D.M."/>
            <person name="Richier S."/>
            <person name="Rokitta S."/>
            <person name="Shiraiwa Y."/>
            <person name="Soanes D.M."/>
            <person name="van der Giezen M."/>
            <person name="Wahlund T.M."/>
            <person name="Williams B."/>
            <person name="Wilson W."/>
            <person name="Wolfe G."/>
            <person name="Wurch L.L."/>
        </authorList>
    </citation>
    <scope>NUCLEOTIDE SEQUENCE</scope>
</reference>
<sequence>MVVLELSSKAVLDVSKAELEAELHRCRVEERELLLSLSSAEAEGLQSGTESEASDPAAEADCFCGTDRHLPTSSLPFEGAWVACDSCDRWCHGECVGLSKAEAEQLQHFVCPPC</sequence>
<name>A0A0D3IR98_EMIH1</name>
<dbReference type="SUPFAM" id="SSF57903">
    <property type="entry name" value="FYVE/PHD zinc finger"/>
    <property type="match status" value="1"/>
</dbReference>
<evidence type="ECO:0000313" key="6">
    <source>
        <dbReference type="EnsemblProtists" id="EOD13783"/>
    </source>
</evidence>
<keyword evidence="7" id="KW-1185">Reference proteome</keyword>
<dbReference type="KEGG" id="ehx:EMIHUDRAFT_66647"/>
<keyword evidence="2 4" id="KW-0863">Zinc-finger</keyword>
<protein>
    <recommendedName>
        <fullName evidence="5">PHD-type domain-containing protein</fullName>
    </recommendedName>
</protein>
<dbReference type="PROSITE" id="PS50016">
    <property type="entry name" value="ZF_PHD_2"/>
    <property type="match status" value="1"/>
</dbReference>
<reference evidence="6" key="2">
    <citation type="submission" date="2024-10" db="UniProtKB">
        <authorList>
            <consortium name="EnsemblProtists"/>
        </authorList>
    </citation>
    <scope>IDENTIFICATION</scope>
</reference>
<organism evidence="6 7">
    <name type="scientific">Emiliania huxleyi (strain CCMP1516)</name>
    <dbReference type="NCBI Taxonomy" id="280463"/>
    <lineage>
        <taxon>Eukaryota</taxon>
        <taxon>Haptista</taxon>
        <taxon>Haptophyta</taxon>
        <taxon>Prymnesiophyceae</taxon>
        <taxon>Isochrysidales</taxon>
        <taxon>Noelaerhabdaceae</taxon>
        <taxon>Emiliania</taxon>
    </lineage>
</organism>
<evidence type="ECO:0000256" key="3">
    <source>
        <dbReference type="ARBA" id="ARBA00022833"/>
    </source>
</evidence>
<dbReference type="GeneID" id="17260054"/>
<evidence type="ECO:0000313" key="7">
    <source>
        <dbReference type="Proteomes" id="UP000013827"/>
    </source>
</evidence>
<dbReference type="InterPro" id="IPR011011">
    <property type="entry name" value="Znf_FYVE_PHD"/>
</dbReference>
<dbReference type="PaxDb" id="2903-EOD13783"/>
<dbReference type="AlphaFoldDB" id="A0A0D3IR98"/>
<dbReference type="STRING" id="2903.R1BUF1"/>
<keyword evidence="1" id="KW-0479">Metal-binding</keyword>
<dbReference type="Pfam" id="PF00628">
    <property type="entry name" value="PHD"/>
    <property type="match status" value="1"/>
</dbReference>
<keyword evidence="3" id="KW-0862">Zinc</keyword>
<evidence type="ECO:0000256" key="4">
    <source>
        <dbReference type="PROSITE-ProRule" id="PRU00146"/>
    </source>
</evidence>
<dbReference type="InterPro" id="IPR019787">
    <property type="entry name" value="Znf_PHD-finger"/>
</dbReference>
<dbReference type="RefSeq" id="XP_005766212.1">
    <property type="nucleotide sequence ID" value="XM_005766155.1"/>
</dbReference>
<evidence type="ECO:0000259" key="5">
    <source>
        <dbReference type="PROSITE" id="PS50016"/>
    </source>
</evidence>
<dbReference type="EnsemblProtists" id="EOD13783">
    <property type="protein sequence ID" value="EOD13783"/>
    <property type="gene ID" value="EMIHUDRAFT_66647"/>
</dbReference>
<feature type="domain" description="PHD-type" evidence="5">
    <location>
        <begin position="59"/>
        <end position="114"/>
    </location>
</feature>
<dbReference type="InterPro" id="IPR013083">
    <property type="entry name" value="Znf_RING/FYVE/PHD"/>
</dbReference>
<proteinExistence type="predicted"/>
<dbReference type="Proteomes" id="UP000013827">
    <property type="component" value="Unassembled WGS sequence"/>
</dbReference>
<accession>A0A0D3IR98</accession>
<dbReference type="GO" id="GO:0008270">
    <property type="term" value="F:zinc ion binding"/>
    <property type="evidence" value="ECO:0007669"/>
    <property type="project" value="UniProtKB-KW"/>
</dbReference>
<dbReference type="Gene3D" id="3.30.40.10">
    <property type="entry name" value="Zinc/RING finger domain, C3HC4 (zinc finger)"/>
    <property type="match status" value="1"/>
</dbReference>